<evidence type="ECO:0000313" key="2">
    <source>
        <dbReference type="Proteomes" id="UP000076858"/>
    </source>
</evidence>
<evidence type="ECO:0000313" key="1">
    <source>
        <dbReference type="EMBL" id="KZS17204.1"/>
    </source>
</evidence>
<dbReference type="EMBL" id="LRGB01000642">
    <property type="protein sequence ID" value="KZS17204.1"/>
    <property type="molecule type" value="Genomic_DNA"/>
</dbReference>
<name>A0A165A5M0_9CRUS</name>
<accession>A0A165A5M0</accession>
<keyword evidence="2" id="KW-1185">Reference proteome</keyword>
<dbReference type="AlphaFoldDB" id="A0A165A5M0"/>
<dbReference type="Proteomes" id="UP000076858">
    <property type="component" value="Unassembled WGS sequence"/>
</dbReference>
<sequence length="65" mass="7578">MAPIALPIYYLKHLFVGLREHLTQQFPPNSIRFFSFQGNPVIFINNLFDGDGKTYSNRVTISFVW</sequence>
<comment type="caution">
    <text evidence="1">The sequence shown here is derived from an EMBL/GenBank/DDBJ whole genome shotgun (WGS) entry which is preliminary data.</text>
</comment>
<proteinExistence type="predicted"/>
<reference evidence="1 2" key="1">
    <citation type="submission" date="2016-03" db="EMBL/GenBank/DDBJ databases">
        <title>EvidentialGene: Evidence-directed Construction of Genes on Genomes.</title>
        <authorList>
            <person name="Gilbert D.G."/>
            <person name="Choi J.-H."/>
            <person name="Mockaitis K."/>
            <person name="Colbourne J."/>
            <person name="Pfrender M."/>
        </authorList>
    </citation>
    <scope>NUCLEOTIDE SEQUENCE [LARGE SCALE GENOMIC DNA]</scope>
    <source>
        <strain evidence="1 2">Xinb3</strain>
        <tissue evidence="1">Complete organism</tissue>
    </source>
</reference>
<gene>
    <name evidence="1" type="ORF">APZ42_016817</name>
</gene>
<organism evidence="1 2">
    <name type="scientific">Daphnia magna</name>
    <dbReference type="NCBI Taxonomy" id="35525"/>
    <lineage>
        <taxon>Eukaryota</taxon>
        <taxon>Metazoa</taxon>
        <taxon>Ecdysozoa</taxon>
        <taxon>Arthropoda</taxon>
        <taxon>Crustacea</taxon>
        <taxon>Branchiopoda</taxon>
        <taxon>Diplostraca</taxon>
        <taxon>Cladocera</taxon>
        <taxon>Anomopoda</taxon>
        <taxon>Daphniidae</taxon>
        <taxon>Daphnia</taxon>
    </lineage>
</organism>
<protein>
    <submittedName>
        <fullName evidence="1">Uncharacterized protein</fullName>
    </submittedName>
</protein>